<gene>
    <name evidence="1" type="ORF">AZOBR_p270199</name>
</gene>
<sequence length="141" mass="15631">MGLKSQVTSILNRFTANFSGVPVKYSNFETVTNGAATLADPSSLPEWVEFRVVPNITRQMDLNAVYWKKTDGIISANVWVRADTGVMRAWEIADLVTAIYARKRFDGILVSHEEVNDLGEIDGFYGIGIVFPYSAYETATA</sequence>
<dbReference type="AlphaFoldDB" id="A0A9P1NQX6"/>
<dbReference type="EMBL" id="HE577329">
    <property type="protein sequence ID" value="CCD02003.1"/>
    <property type="molecule type" value="Genomic_DNA"/>
</dbReference>
<accession>A0A9P1NQX6</accession>
<dbReference type="Gene3D" id="3.30.2000.20">
    <property type="match status" value="1"/>
</dbReference>
<evidence type="ECO:0000313" key="2">
    <source>
        <dbReference type="Proteomes" id="UP000007319"/>
    </source>
</evidence>
<keyword evidence="2" id="KW-1185">Reference proteome</keyword>
<dbReference type="KEGG" id="abs:AZOBR_p270199"/>
<geneLocation type="plasmid" evidence="1 2">
    <name>AZOBR_p2</name>
</geneLocation>
<dbReference type="RefSeq" id="WP_014242337.1">
    <property type="nucleotide sequence ID" value="NC_016618.1"/>
</dbReference>
<keyword evidence="1" id="KW-0614">Plasmid</keyword>
<evidence type="ECO:0000313" key="1">
    <source>
        <dbReference type="EMBL" id="CCD02003.1"/>
    </source>
</evidence>
<dbReference type="Proteomes" id="UP000007319">
    <property type="component" value="Plasmid AZOBR_p2"/>
</dbReference>
<name>A0A9P1NQX6_9PROT</name>
<reference evidence="1 2" key="1">
    <citation type="journal article" date="2011" name="PLoS Genet.">
        <title>Azospirillum genomes reveal transition of bacteria from aquatic to terrestrial environments.</title>
        <authorList>
            <person name="Wisniewski-Dye F."/>
            <person name="Borziak K."/>
            <person name="Khalsa-Moyers G."/>
            <person name="Alexandre G."/>
            <person name="Sukharnikov L.O."/>
            <person name="Wuichet K."/>
            <person name="Hurst G.B."/>
            <person name="McDonald W.H."/>
            <person name="Robertson J.S."/>
            <person name="Barbe V."/>
            <person name="Calteau A."/>
            <person name="Rouy Z."/>
            <person name="Mangenot S."/>
            <person name="Prigent-Combaret C."/>
            <person name="Normand P."/>
            <person name="Boyer M."/>
            <person name="Siguier P."/>
            <person name="Dessaux Y."/>
            <person name="Elmerich C."/>
            <person name="Condemine G."/>
            <person name="Krishnen G."/>
            <person name="Kennedy I."/>
            <person name="Paterson A.H."/>
            <person name="Gonzalez V."/>
            <person name="Mavingui P."/>
            <person name="Zhulin I.B."/>
        </authorList>
    </citation>
    <scope>NUCLEOTIDE SEQUENCE [LARGE SCALE GENOMIC DNA]</scope>
    <source>
        <strain evidence="1 2">Sp245</strain>
    </source>
</reference>
<proteinExistence type="predicted"/>
<protein>
    <submittedName>
        <fullName evidence="1">Uncharacterized protein</fullName>
    </submittedName>
</protein>
<organism evidence="1 2">
    <name type="scientific">Azospirillum baldaniorum</name>
    <dbReference type="NCBI Taxonomy" id="1064539"/>
    <lineage>
        <taxon>Bacteria</taxon>
        <taxon>Pseudomonadati</taxon>
        <taxon>Pseudomonadota</taxon>
        <taxon>Alphaproteobacteria</taxon>
        <taxon>Rhodospirillales</taxon>
        <taxon>Azospirillaceae</taxon>
        <taxon>Azospirillum</taxon>
    </lineage>
</organism>